<dbReference type="PANTHER" id="PTHR32308">
    <property type="entry name" value="LYASE BETA SUBUNIT, PUTATIVE (AFU_ORTHOLOGUE AFUA_4G13030)-RELATED"/>
    <property type="match status" value="1"/>
</dbReference>
<dbReference type="Pfam" id="PF03328">
    <property type="entry name" value="HpcH_HpaI"/>
    <property type="match status" value="1"/>
</dbReference>
<dbReference type="SUPFAM" id="SSF51621">
    <property type="entry name" value="Phosphoenolpyruvate/pyruvate domain"/>
    <property type="match status" value="1"/>
</dbReference>
<dbReference type="InterPro" id="IPR005000">
    <property type="entry name" value="Aldolase/citrate-lyase_domain"/>
</dbReference>
<dbReference type="RefSeq" id="WP_084281911.1">
    <property type="nucleotide sequence ID" value="NZ_FWXJ01000001.1"/>
</dbReference>
<dbReference type="PIRSF" id="PIRSF015582">
    <property type="entry name" value="Cit_lyase_B"/>
    <property type="match status" value="1"/>
</dbReference>
<name>A0A1W1Y269_9BURK</name>
<sequence>MKIWRSLLFVPANQERMLNKLDSLPADGFIFDLEDTIPDPEKNNARQMTLDVMPKVKGDRSWVRVNGLSTGFMHEDLDALIGAPGLTGLIVPKMDSLADVNTVDKLMASLEIRRGLTVGSTPIIVMMESAGGVLDSRAIMTSSPRIQTMIYGGGEDGDMNVSLGATWTSPGPEMMFVRQFSLVSARAANFDCPLDGVFANVKDPEGFRSDTQLSKRLGYRGRTVIHPNQIEDANNIYTPTAAQIEYYSRVVNAYQEALTRGVASTTVDGKLVDLAMSKTAQRLLDHVAAIKNIEAITGFVGKA</sequence>
<keyword evidence="2 5" id="KW-0479">Metal-binding</keyword>
<protein>
    <submittedName>
        <fullName evidence="7">Citrate lyase subunit beta / citryl-CoA lyase</fullName>
    </submittedName>
</protein>
<dbReference type="STRING" id="1938817.SAMN06296008_101112"/>
<dbReference type="PANTHER" id="PTHR32308:SF0">
    <property type="entry name" value="HPCH_HPAI ALDOLASE_CITRATE LYASE DOMAIN-CONTAINING PROTEIN"/>
    <property type="match status" value="1"/>
</dbReference>
<evidence type="ECO:0000256" key="3">
    <source>
        <dbReference type="ARBA" id="ARBA00022842"/>
    </source>
</evidence>
<keyword evidence="8" id="KW-1185">Reference proteome</keyword>
<dbReference type="GO" id="GO:0006107">
    <property type="term" value="P:oxaloacetate metabolic process"/>
    <property type="evidence" value="ECO:0007669"/>
    <property type="project" value="TreeGrafter"/>
</dbReference>
<evidence type="ECO:0000256" key="1">
    <source>
        <dbReference type="ARBA" id="ARBA00001946"/>
    </source>
</evidence>
<evidence type="ECO:0000256" key="4">
    <source>
        <dbReference type="PIRSR" id="PIRSR015582-1"/>
    </source>
</evidence>
<feature type="binding site" evidence="4">
    <location>
        <position position="64"/>
    </location>
    <ligand>
        <name>substrate</name>
    </ligand>
</feature>
<gene>
    <name evidence="7" type="ORF">SAMN06296008_101112</name>
</gene>
<keyword evidence="7" id="KW-0456">Lyase</keyword>
<organism evidence="7 8">
    <name type="scientific">Polynucleobacter kasalickyi</name>
    <dbReference type="NCBI Taxonomy" id="1938817"/>
    <lineage>
        <taxon>Bacteria</taxon>
        <taxon>Pseudomonadati</taxon>
        <taxon>Pseudomonadota</taxon>
        <taxon>Betaproteobacteria</taxon>
        <taxon>Burkholderiales</taxon>
        <taxon>Burkholderiaceae</taxon>
        <taxon>Polynucleobacter</taxon>
    </lineage>
</organism>
<accession>A0A1W1Y269</accession>
<feature type="binding site" evidence="5">
    <location>
        <position position="156"/>
    </location>
    <ligand>
        <name>Mg(2+)</name>
        <dbReference type="ChEBI" id="CHEBI:18420"/>
    </ligand>
</feature>
<dbReference type="InterPro" id="IPR011206">
    <property type="entry name" value="Citrate_lyase_beta/mcl1/mcl2"/>
</dbReference>
<dbReference type="InterPro" id="IPR040442">
    <property type="entry name" value="Pyrv_kinase-like_dom_sf"/>
</dbReference>
<reference evidence="7 8" key="1">
    <citation type="submission" date="2017-04" db="EMBL/GenBank/DDBJ databases">
        <authorList>
            <person name="Afonso C.L."/>
            <person name="Miller P.J."/>
            <person name="Scott M.A."/>
            <person name="Spackman E."/>
            <person name="Goraichik I."/>
            <person name="Dimitrov K.M."/>
            <person name="Suarez D.L."/>
            <person name="Swayne D.E."/>
        </authorList>
    </citation>
    <scope>NUCLEOTIDE SEQUENCE [LARGE SCALE GENOMIC DNA]</scope>
    <source>
        <strain evidence="7 8">VK13</strain>
    </source>
</reference>
<dbReference type="GO" id="GO:0016829">
    <property type="term" value="F:lyase activity"/>
    <property type="evidence" value="ECO:0007669"/>
    <property type="project" value="UniProtKB-KW"/>
</dbReference>
<dbReference type="InterPro" id="IPR015813">
    <property type="entry name" value="Pyrv/PenolPyrv_kinase-like_dom"/>
</dbReference>
<feature type="domain" description="HpcH/HpaI aldolase/citrate lyase" evidence="6">
    <location>
        <begin position="5"/>
        <end position="227"/>
    </location>
</feature>
<keyword evidence="3 5" id="KW-0460">Magnesium</keyword>
<dbReference type="Gene3D" id="3.20.20.60">
    <property type="entry name" value="Phosphoenolpyruvate-binding domains"/>
    <property type="match status" value="1"/>
</dbReference>
<dbReference type="OrthoDB" id="348111at2"/>
<dbReference type="Proteomes" id="UP000192708">
    <property type="component" value="Unassembled WGS sequence"/>
</dbReference>
<comment type="cofactor">
    <cofactor evidence="1">
        <name>Mg(2+)</name>
        <dbReference type="ChEBI" id="CHEBI:18420"/>
    </cofactor>
</comment>
<evidence type="ECO:0000256" key="5">
    <source>
        <dbReference type="PIRSR" id="PIRSR015582-2"/>
    </source>
</evidence>
<dbReference type="AlphaFoldDB" id="A0A1W1Y269"/>
<evidence type="ECO:0000313" key="7">
    <source>
        <dbReference type="EMBL" id="SMC30246.1"/>
    </source>
</evidence>
<dbReference type="GO" id="GO:0000287">
    <property type="term" value="F:magnesium ion binding"/>
    <property type="evidence" value="ECO:0007669"/>
    <property type="project" value="TreeGrafter"/>
</dbReference>
<proteinExistence type="predicted"/>
<feature type="binding site" evidence="4">
    <location>
        <position position="128"/>
    </location>
    <ligand>
        <name>substrate</name>
    </ligand>
</feature>
<dbReference type="EMBL" id="FWXJ01000001">
    <property type="protein sequence ID" value="SMC30246.1"/>
    <property type="molecule type" value="Genomic_DNA"/>
</dbReference>
<feature type="binding site" evidence="5">
    <location>
        <position position="128"/>
    </location>
    <ligand>
        <name>Mg(2+)</name>
        <dbReference type="ChEBI" id="CHEBI:18420"/>
    </ligand>
</feature>
<evidence type="ECO:0000256" key="2">
    <source>
        <dbReference type="ARBA" id="ARBA00022723"/>
    </source>
</evidence>
<evidence type="ECO:0000259" key="6">
    <source>
        <dbReference type="Pfam" id="PF03328"/>
    </source>
</evidence>
<evidence type="ECO:0000313" key="8">
    <source>
        <dbReference type="Proteomes" id="UP000192708"/>
    </source>
</evidence>